<evidence type="ECO:0000313" key="1">
    <source>
        <dbReference type="EMBL" id="KAJ0039779.1"/>
    </source>
</evidence>
<evidence type="ECO:0000313" key="2">
    <source>
        <dbReference type="Proteomes" id="UP001163603"/>
    </source>
</evidence>
<dbReference type="Proteomes" id="UP001163603">
    <property type="component" value="Chromosome 5"/>
</dbReference>
<name>A0ACC0YQS2_9ROSI</name>
<organism evidence="1 2">
    <name type="scientific">Pistacia integerrima</name>
    <dbReference type="NCBI Taxonomy" id="434235"/>
    <lineage>
        <taxon>Eukaryota</taxon>
        <taxon>Viridiplantae</taxon>
        <taxon>Streptophyta</taxon>
        <taxon>Embryophyta</taxon>
        <taxon>Tracheophyta</taxon>
        <taxon>Spermatophyta</taxon>
        <taxon>Magnoliopsida</taxon>
        <taxon>eudicotyledons</taxon>
        <taxon>Gunneridae</taxon>
        <taxon>Pentapetalae</taxon>
        <taxon>rosids</taxon>
        <taxon>malvids</taxon>
        <taxon>Sapindales</taxon>
        <taxon>Anacardiaceae</taxon>
        <taxon>Pistacia</taxon>
    </lineage>
</organism>
<proteinExistence type="predicted"/>
<protein>
    <submittedName>
        <fullName evidence="1">Uncharacterized protein</fullName>
    </submittedName>
</protein>
<keyword evidence="2" id="KW-1185">Reference proteome</keyword>
<reference evidence="2" key="1">
    <citation type="journal article" date="2023" name="G3 (Bethesda)">
        <title>Genome assembly and association tests identify interacting loci associated with vigor, precocity, and sex in interspecific pistachio rootstocks.</title>
        <authorList>
            <person name="Palmer W."/>
            <person name="Jacygrad E."/>
            <person name="Sagayaradj S."/>
            <person name="Cavanaugh K."/>
            <person name="Han R."/>
            <person name="Bertier L."/>
            <person name="Beede B."/>
            <person name="Kafkas S."/>
            <person name="Golino D."/>
            <person name="Preece J."/>
            <person name="Michelmore R."/>
        </authorList>
    </citation>
    <scope>NUCLEOTIDE SEQUENCE [LARGE SCALE GENOMIC DNA]</scope>
</reference>
<sequence length="362" mass="40993">MDVEKLFHMTGGAGPSSYAKNSSLQKKASDMVKNVTIETLQQLYLEITTKTLCIADLGCSSGSNTLAMIKDVVETVEGTCRKFMLSDPEFHVYLNDLSTNDFNSIFKALPDFVRELREERSGGSPHIYIGGYPGSFYGRLFPSNSLHLIYSSYSVHWLSKVPPALYNDHGDSINKGSIYISESSPPRVLHAYFNQFQEDFSTFLRSRSEELVVGGRMVLILLGRAGPDHVDRGNSFFWELLSRSLAILASQGEIEKEKLESYDVNFYAPSKDEIEEEVRREGSFKLDQLQMFHIKKEDYGDRHGYAVAATVRAIQESMIRHHFGVGEGSLDSLFEIYGRMVDEEMGKEEIKPWTFVLVLRKL</sequence>
<accession>A0ACC0YQS2</accession>
<dbReference type="EMBL" id="CM047740">
    <property type="protein sequence ID" value="KAJ0039779.1"/>
    <property type="molecule type" value="Genomic_DNA"/>
</dbReference>
<comment type="caution">
    <text evidence="1">The sequence shown here is derived from an EMBL/GenBank/DDBJ whole genome shotgun (WGS) entry which is preliminary data.</text>
</comment>
<gene>
    <name evidence="1" type="ORF">Pint_28335</name>
</gene>